<protein>
    <submittedName>
        <fullName evidence="1">Uncharacterized protein</fullName>
    </submittedName>
</protein>
<dbReference type="EMBL" id="JAPFFJ010000015">
    <property type="protein sequence ID" value="KAJ6409560.1"/>
    <property type="molecule type" value="Genomic_DNA"/>
</dbReference>
<evidence type="ECO:0000313" key="2">
    <source>
        <dbReference type="Proteomes" id="UP001162972"/>
    </source>
</evidence>
<keyword evidence="2" id="KW-1185">Reference proteome</keyword>
<dbReference type="AlphaFoldDB" id="A0AAD6JSN0"/>
<sequence>MVAEKMLRLKRTVNSRRRFSSIARSEIQCLF</sequence>
<comment type="caution">
    <text evidence="1">The sequence shown here is derived from an EMBL/GenBank/DDBJ whole genome shotgun (WGS) entry which is preliminary data.</text>
</comment>
<reference evidence="1 2" key="1">
    <citation type="journal article" date="2023" name="Int. J. Mol. Sci.">
        <title>De Novo Assembly and Annotation of 11 Diverse Shrub Willow (Salix) Genomes Reveals Novel Gene Organization in Sex-Linked Regions.</title>
        <authorList>
            <person name="Hyden B."/>
            <person name="Feng K."/>
            <person name="Yates T.B."/>
            <person name="Jawdy S."/>
            <person name="Cereghino C."/>
            <person name="Smart L.B."/>
            <person name="Muchero W."/>
        </authorList>
    </citation>
    <scope>NUCLEOTIDE SEQUENCE [LARGE SCALE GENOMIC DNA]</scope>
    <source>
        <tissue evidence="1">Shoot tip</tissue>
    </source>
</reference>
<accession>A0AAD6JSN0</accession>
<evidence type="ECO:0000313" key="1">
    <source>
        <dbReference type="EMBL" id="KAJ6409560.1"/>
    </source>
</evidence>
<dbReference type="Proteomes" id="UP001162972">
    <property type="component" value="Chromosome 9"/>
</dbReference>
<gene>
    <name evidence="1" type="ORF">OIU84_009123</name>
</gene>
<proteinExistence type="predicted"/>
<name>A0AAD6JSN0_9ROSI</name>
<organism evidence="1 2">
    <name type="scientific">Salix udensis</name>
    <dbReference type="NCBI Taxonomy" id="889485"/>
    <lineage>
        <taxon>Eukaryota</taxon>
        <taxon>Viridiplantae</taxon>
        <taxon>Streptophyta</taxon>
        <taxon>Embryophyta</taxon>
        <taxon>Tracheophyta</taxon>
        <taxon>Spermatophyta</taxon>
        <taxon>Magnoliopsida</taxon>
        <taxon>eudicotyledons</taxon>
        <taxon>Gunneridae</taxon>
        <taxon>Pentapetalae</taxon>
        <taxon>rosids</taxon>
        <taxon>fabids</taxon>
        <taxon>Malpighiales</taxon>
        <taxon>Salicaceae</taxon>
        <taxon>Saliceae</taxon>
        <taxon>Salix</taxon>
    </lineage>
</organism>